<dbReference type="PANTHER" id="PTHR45766">
    <property type="entry name" value="DNA ANNEALING HELICASE AND ENDONUCLEASE ZRANB3 FAMILY MEMBER"/>
    <property type="match status" value="1"/>
</dbReference>
<dbReference type="InterPro" id="IPR001650">
    <property type="entry name" value="Helicase_C-like"/>
</dbReference>
<dbReference type="GO" id="GO:0016787">
    <property type="term" value="F:hydrolase activity"/>
    <property type="evidence" value="ECO:0007669"/>
    <property type="project" value="UniProtKB-KW"/>
</dbReference>
<organism evidence="4 5">
    <name type="scientific">Thermodesulfobacterium geofontis</name>
    <dbReference type="NCBI Taxonomy" id="1295609"/>
    <lineage>
        <taxon>Bacteria</taxon>
        <taxon>Pseudomonadati</taxon>
        <taxon>Thermodesulfobacteriota</taxon>
        <taxon>Thermodesulfobacteria</taxon>
        <taxon>Thermodesulfobacteriales</taxon>
        <taxon>Thermodesulfobacteriaceae</taxon>
        <taxon>Thermodesulfobacterium</taxon>
    </lineage>
</organism>
<reference evidence="4 5" key="1">
    <citation type="submission" date="2018-01" db="EMBL/GenBank/DDBJ databases">
        <title>Metagenomic assembled genomes from two thermal pools in the Uzon Caldera, Kamchatka, Russia.</title>
        <authorList>
            <person name="Wilkins L."/>
            <person name="Ettinger C."/>
        </authorList>
    </citation>
    <scope>NUCLEOTIDE SEQUENCE [LARGE SCALE GENOMIC DNA]</scope>
    <source>
        <strain evidence="4">ARK-04</strain>
    </source>
</reference>
<keyword evidence="2" id="KW-0175">Coiled coil</keyword>
<feature type="domain" description="Helicase C-terminal" evidence="3">
    <location>
        <begin position="208"/>
        <end position="341"/>
    </location>
</feature>
<name>A0A2N7QET7_9BACT</name>
<dbReference type="Proteomes" id="UP000235619">
    <property type="component" value="Unassembled WGS sequence"/>
</dbReference>
<proteinExistence type="predicted"/>
<evidence type="ECO:0000256" key="1">
    <source>
        <dbReference type="ARBA" id="ARBA00022801"/>
    </source>
</evidence>
<dbReference type="EMBL" id="PNJD01000224">
    <property type="protein sequence ID" value="PMP97205.1"/>
    <property type="molecule type" value="Genomic_DNA"/>
</dbReference>
<keyword evidence="1" id="KW-0378">Hydrolase</keyword>
<comment type="caution">
    <text evidence="4">The sequence shown here is derived from an EMBL/GenBank/DDBJ whole genome shotgun (WGS) entry which is preliminary data.</text>
</comment>
<sequence length="341" mass="40945">KGDPENFRLFLDLLMPGFFAKPEMVEESLRNKDNPLFIRRLKEDLRDFEGRPIFTRRFPKTIKFQHSEPERDLYNALSRYIVEQYNKAMEFDKRRNIAFALMILQRRMASSVYALLESLKRRKERLEKILRGEENQKKIIFSYEDIEDFEDLEEVERWKKEEEWESLTLAQDKEELKKEIVILKELIEKAEEIVELEKETKLSELKRAIEEGFQKIKEMQGNPKILIFTEFKDTLMYLVNKIRSWGYRVNYIHGGMNIDERIRAEKVFRDETEIMVATEAAGEGINLQFCHIMINYDIPWNPTRLEQRMGRIHRYGQKKDVYIFNLVAQDTREGKVLAKVL</sequence>
<dbReference type="Gene3D" id="3.40.50.300">
    <property type="entry name" value="P-loop containing nucleotide triphosphate hydrolases"/>
    <property type="match status" value="1"/>
</dbReference>
<dbReference type="InterPro" id="IPR049730">
    <property type="entry name" value="SNF2/RAD54-like_C"/>
</dbReference>
<dbReference type="PANTHER" id="PTHR45766:SF6">
    <property type="entry name" value="SWI_SNF-RELATED MATRIX-ASSOCIATED ACTIN-DEPENDENT REGULATOR OF CHROMATIN SUBFAMILY A-LIKE PROTEIN 1"/>
    <property type="match status" value="1"/>
</dbReference>
<dbReference type="AlphaFoldDB" id="A0A2N7QET7"/>
<dbReference type="GO" id="GO:0004386">
    <property type="term" value="F:helicase activity"/>
    <property type="evidence" value="ECO:0007669"/>
    <property type="project" value="UniProtKB-KW"/>
</dbReference>
<evidence type="ECO:0000313" key="4">
    <source>
        <dbReference type="EMBL" id="PMP97205.1"/>
    </source>
</evidence>
<dbReference type="SMART" id="SM00490">
    <property type="entry name" value="HELICc"/>
    <property type="match status" value="1"/>
</dbReference>
<evidence type="ECO:0000259" key="3">
    <source>
        <dbReference type="PROSITE" id="PS51194"/>
    </source>
</evidence>
<protein>
    <submittedName>
        <fullName evidence="4">Helicase</fullName>
    </submittedName>
</protein>
<dbReference type="SUPFAM" id="SSF52540">
    <property type="entry name" value="P-loop containing nucleoside triphosphate hydrolases"/>
    <property type="match status" value="1"/>
</dbReference>
<gene>
    <name evidence="4" type="ORF">C0169_03720</name>
</gene>
<dbReference type="Pfam" id="PF00271">
    <property type="entry name" value="Helicase_C"/>
    <property type="match status" value="1"/>
</dbReference>
<keyword evidence="4" id="KW-0347">Helicase</keyword>
<feature type="non-terminal residue" evidence="4">
    <location>
        <position position="1"/>
    </location>
</feature>
<keyword evidence="4" id="KW-0547">Nucleotide-binding</keyword>
<dbReference type="InterPro" id="IPR027417">
    <property type="entry name" value="P-loop_NTPase"/>
</dbReference>
<evidence type="ECO:0000256" key="2">
    <source>
        <dbReference type="SAM" id="Coils"/>
    </source>
</evidence>
<dbReference type="CDD" id="cd18793">
    <property type="entry name" value="SF2_C_SNF"/>
    <property type="match status" value="1"/>
</dbReference>
<feature type="non-terminal residue" evidence="4">
    <location>
        <position position="341"/>
    </location>
</feature>
<accession>A0A2N7QET7</accession>
<evidence type="ECO:0000313" key="5">
    <source>
        <dbReference type="Proteomes" id="UP000235619"/>
    </source>
</evidence>
<dbReference type="PROSITE" id="PS51194">
    <property type="entry name" value="HELICASE_CTER"/>
    <property type="match status" value="1"/>
</dbReference>
<keyword evidence="4" id="KW-0067">ATP-binding</keyword>
<feature type="coiled-coil region" evidence="2">
    <location>
        <begin position="116"/>
        <end position="222"/>
    </location>
</feature>